<dbReference type="Proteomes" id="UP000197138">
    <property type="component" value="Unassembled WGS sequence"/>
</dbReference>
<dbReference type="SMART" id="SM00499">
    <property type="entry name" value="AAI"/>
    <property type="match status" value="1"/>
</dbReference>
<feature type="domain" description="Bifunctional inhibitor/plant lipid transfer protein/seed storage helical" evidence="3">
    <location>
        <begin position="92"/>
        <end position="150"/>
    </location>
</feature>
<evidence type="ECO:0000256" key="1">
    <source>
        <dbReference type="ARBA" id="ARBA00022448"/>
    </source>
</evidence>
<keyword evidence="2" id="KW-0446">Lipid-binding</keyword>
<gene>
    <name evidence="4" type="ORF">CDL15_Pgr027433</name>
</gene>
<evidence type="ECO:0000256" key="2">
    <source>
        <dbReference type="ARBA" id="ARBA00023121"/>
    </source>
</evidence>
<dbReference type="CDD" id="cd01959">
    <property type="entry name" value="nsLTP2"/>
    <property type="match status" value="1"/>
</dbReference>
<proteinExistence type="predicted"/>
<dbReference type="InterPro" id="IPR016140">
    <property type="entry name" value="Bifunc_inhib/LTP/seed_store"/>
</dbReference>
<dbReference type="AlphaFoldDB" id="A0A218XIU9"/>
<protein>
    <recommendedName>
        <fullName evidence="3">Bifunctional inhibitor/plant lipid transfer protein/seed storage helical domain-containing protein</fullName>
    </recommendedName>
</protein>
<evidence type="ECO:0000313" key="5">
    <source>
        <dbReference type="Proteomes" id="UP000197138"/>
    </source>
</evidence>
<sequence length="150" mass="16266">MVPRAPLNIVTPSHQSHYPPLPPSPYKFTLTSRCQFTSSQLPLSLLLTRKQMKLMKSSTTGFLAVPLLAALLLLAPRDVGAVTCVASELASCLPAMTSPAAPTTECCTKLKEQQPCLCGYLKDPTLRMYWSSPNAKKVANTCGIPYPIKC</sequence>
<dbReference type="InterPro" id="IPR033872">
    <property type="entry name" value="nsLTP2"/>
</dbReference>
<dbReference type="PANTHER" id="PTHR33214:SF44">
    <property type="entry name" value="NON-SPECIFIC LIPID TRANSFER PROTEIN GPI-ANCHORED 33"/>
    <property type="match status" value="1"/>
</dbReference>
<accession>A0A218XIU9</accession>
<comment type="caution">
    <text evidence="4">The sequence shown here is derived from an EMBL/GenBank/DDBJ whole genome shotgun (WGS) entry which is preliminary data.</text>
</comment>
<keyword evidence="1" id="KW-0813">Transport</keyword>
<dbReference type="Pfam" id="PF00234">
    <property type="entry name" value="Tryp_alpha_amyl"/>
    <property type="match status" value="1"/>
</dbReference>
<dbReference type="InterPro" id="IPR036312">
    <property type="entry name" value="Bifun_inhib/LTP/seed_sf"/>
</dbReference>
<name>A0A218XIU9_PUNGR</name>
<organism evidence="4 5">
    <name type="scientific">Punica granatum</name>
    <name type="common">Pomegranate</name>
    <dbReference type="NCBI Taxonomy" id="22663"/>
    <lineage>
        <taxon>Eukaryota</taxon>
        <taxon>Viridiplantae</taxon>
        <taxon>Streptophyta</taxon>
        <taxon>Embryophyta</taxon>
        <taxon>Tracheophyta</taxon>
        <taxon>Spermatophyta</taxon>
        <taxon>Magnoliopsida</taxon>
        <taxon>eudicotyledons</taxon>
        <taxon>Gunneridae</taxon>
        <taxon>Pentapetalae</taxon>
        <taxon>rosids</taxon>
        <taxon>malvids</taxon>
        <taxon>Myrtales</taxon>
        <taxon>Lythraceae</taxon>
        <taxon>Punica</taxon>
    </lineage>
</organism>
<dbReference type="Gene3D" id="1.10.110.10">
    <property type="entry name" value="Plant lipid-transfer and hydrophobic proteins"/>
    <property type="match status" value="1"/>
</dbReference>
<reference evidence="5" key="1">
    <citation type="journal article" date="2017" name="Plant J.">
        <title>The pomegranate (Punica granatum L.) genome and the genomics of punicalagin biosynthesis.</title>
        <authorList>
            <person name="Qin G."/>
            <person name="Xu C."/>
            <person name="Ming R."/>
            <person name="Tang H."/>
            <person name="Guyot R."/>
            <person name="Kramer E.M."/>
            <person name="Hu Y."/>
            <person name="Yi X."/>
            <person name="Qi Y."/>
            <person name="Xu X."/>
            <person name="Gao Z."/>
            <person name="Pan H."/>
            <person name="Jian J."/>
            <person name="Tian Y."/>
            <person name="Yue Z."/>
            <person name="Xu Y."/>
        </authorList>
    </citation>
    <scope>NUCLEOTIDE SEQUENCE [LARGE SCALE GENOMIC DNA]</scope>
    <source>
        <strain evidence="5">cv. Dabenzi</strain>
    </source>
</reference>
<evidence type="ECO:0000313" key="4">
    <source>
        <dbReference type="EMBL" id="OWM84646.1"/>
    </source>
</evidence>
<dbReference type="GO" id="GO:0006869">
    <property type="term" value="P:lipid transport"/>
    <property type="evidence" value="ECO:0007669"/>
    <property type="project" value="InterPro"/>
</dbReference>
<dbReference type="SUPFAM" id="SSF47699">
    <property type="entry name" value="Bifunctional inhibitor/lipid-transfer protein/seed storage 2S albumin"/>
    <property type="match status" value="1"/>
</dbReference>
<dbReference type="EMBL" id="MTKT01001287">
    <property type="protein sequence ID" value="OWM84646.1"/>
    <property type="molecule type" value="Genomic_DNA"/>
</dbReference>
<dbReference type="GO" id="GO:0008289">
    <property type="term" value="F:lipid binding"/>
    <property type="evidence" value="ECO:0007669"/>
    <property type="project" value="UniProtKB-KW"/>
</dbReference>
<dbReference type="PANTHER" id="PTHR33214">
    <property type="entry name" value="BIFUNCTIONAL INHIBITOR/LIPID-TRANSFER PROTEIN/SEED STORAGE 2S ALBUMIN SUPERFAMILY PROTEIN"/>
    <property type="match status" value="1"/>
</dbReference>
<evidence type="ECO:0000259" key="3">
    <source>
        <dbReference type="SMART" id="SM00499"/>
    </source>
</evidence>